<sequence length="260" mass="28569">MEFTALFLCTVALIYGLLIGSFLNVCIWRIPKGESILSLPSHCTTCGNKIRWYDLVPVFSYLFLKGRCRSCKALISIFYPLVELLNGICYLLIFLADESLWERGIPSPDSLLLCLLSSALLVISGIDFKTYEIPPQCNAFILLLGLVRTLLDLESFTDHLLGFVCVSGFLYLLYLLSRGQAIGGGDIKLMAAAGLFLGWQESILAFFLGCIFGSVFHLIRMKLKGADHVLALGPYLSLGIFIAVLYGQKLVSAYAGLAGL</sequence>
<evidence type="ECO:0000256" key="5">
    <source>
        <dbReference type="ARBA" id="ARBA00022989"/>
    </source>
</evidence>
<feature type="transmembrane region" description="Helical" evidence="7">
    <location>
        <begin position="73"/>
        <end position="95"/>
    </location>
</feature>
<feature type="domain" description="Prepilin type IV endopeptidase peptidase" evidence="8">
    <location>
        <begin position="114"/>
        <end position="216"/>
    </location>
</feature>
<dbReference type="GO" id="GO:0004190">
    <property type="term" value="F:aspartic-type endopeptidase activity"/>
    <property type="evidence" value="ECO:0007669"/>
    <property type="project" value="InterPro"/>
</dbReference>
<feature type="transmembrane region" description="Helical" evidence="7">
    <location>
        <begin position="159"/>
        <end position="177"/>
    </location>
</feature>
<dbReference type="InterPro" id="IPR010627">
    <property type="entry name" value="Prepilin_pept_A24_N"/>
</dbReference>
<keyword evidence="5 7" id="KW-1133">Transmembrane helix</keyword>
<feature type="transmembrane region" description="Helical" evidence="7">
    <location>
        <begin position="6"/>
        <end position="28"/>
    </location>
</feature>
<comment type="similarity">
    <text evidence="2">Belongs to the peptidase A24 family.</text>
</comment>
<organism evidence="10 11">
    <name type="scientific">Acetivibrio ethanolgignens</name>
    <dbReference type="NCBI Taxonomy" id="290052"/>
    <lineage>
        <taxon>Bacteria</taxon>
        <taxon>Bacillati</taxon>
        <taxon>Bacillota</taxon>
        <taxon>Clostridia</taxon>
        <taxon>Eubacteriales</taxon>
        <taxon>Oscillospiraceae</taxon>
        <taxon>Acetivibrio</taxon>
    </lineage>
</organism>
<keyword evidence="3" id="KW-1003">Cell membrane</keyword>
<feature type="transmembrane region" description="Helical" evidence="7">
    <location>
        <begin position="110"/>
        <end position="128"/>
    </location>
</feature>
<dbReference type="OrthoDB" id="9789291at2"/>
<evidence type="ECO:0000256" key="7">
    <source>
        <dbReference type="SAM" id="Phobius"/>
    </source>
</evidence>
<dbReference type="STRING" id="290052.ASU35_15855"/>
<dbReference type="PANTHER" id="PTHR30487:SF0">
    <property type="entry name" value="PREPILIN LEADER PEPTIDASE_N-METHYLTRANSFERASE-RELATED"/>
    <property type="match status" value="1"/>
</dbReference>
<name>A0A0V8QBD6_9FIRM</name>
<accession>A0A0V8QBD6</accession>
<dbReference type="GO" id="GO:0005886">
    <property type="term" value="C:plasma membrane"/>
    <property type="evidence" value="ECO:0007669"/>
    <property type="project" value="UniProtKB-SubCell"/>
</dbReference>
<feature type="transmembrane region" description="Helical" evidence="7">
    <location>
        <begin position="189"/>
        <end position="216"/>
    </location>
</feature>
<dbReference type="AlphaFoldDB" id="A0A0V8QBD6"/>
<dbReference type="Pfam" id="PF06750">
    <property type="entry name" value="A24_N_bact"/>
    <property type="match status" value="1"/>
</dbReference>
<dbReference type="GO" id="GO:0006465">
    <property type="term" value="P:signal peptide processing"/>
    <property type="evidence" value="ECO:0007669"/>
    <property type="project" value="TreeGrafter"/>
</dbReference>
<dbReference type="EMBL" id="LNAM01000211">
    <property type="protein sequence ID" value="KSV57574.1"/>
    <property type="molecule type" value="Genomic_DNA"/>
</dbReference>
<gene>
    <name evidence="10" type="ORF">ASU35_15855</name>
</gene>
<evidence type="ECO:0000256" key="4">
    <source>
        <dbReference type="ARBA" id="ARBA00022692"/>
    </source>
</evidence>
<evidence type="ECO:0000256" key="6">
    <source>
        <dbReference type="ARBA" id="ARBA00023136"/>
    </source>
</evidence>
<evidence type="ECO:0000313" key="11">
    <source>
        <dbReference type="Proteomes" id="UP000054874"/>
    </source>
</evidence>
<dbReference type="Gene3D" id="1.20.120.1220">
    <property type="match status" value="1"/>
</dbReference>
<feature type="transmembrane region" description="Helical" evidence="7">
    <location>
        <begin position="228"/>
        <end position="247"/>
    </location>
</feature>
<evidence type="ECO:0000313" key="10">
    <source>
        <dbReference type="EMBL" id="KSV57574.1"/>
    </source>
</evidence>
<evidence type="ECO:0000256" key="1">
    <source>
        <dbReference type="ARBA" id="ARBA00004651"/>
    </source>
</evidence>
<evidence type="ECO:0000256" key="2">
    <source>
        <dbReference type="ARBA" id="ARBA00005801"/>
    </source>
</evidence>
<protein>
    <submittedName>
        <fullName evidence="10">Peptidase A24</fullName>
    </submittedName>
</protein>
<reference evidence="10 11" key="1">
    <citation type="submission" date="2015-11" db="EMBL/GenBank/DDBJ databases">
        <title>Butyribacter intestini gen. nov., sp. nov., a butyric acid-producing bacterium of the family Lachnospiraceae isolated from the human faeces.</title>
        <authorList>
            <person name="Zou Y."/>
            <person name="Xue W."/>
            <person name="Luo G."/>
            <person name="Lv M."/>
        </authorList>
    </citation>
    <scope>NUCLEOTIDE SEQUENCE [LARGE SCALE GENOMIC DNA]</scope>
    <source>
        <strain evidence="10 11">ACET-33324</strain>
    </source>
</reference>
<keyword evidence="6 7" id="KW-0472">Membrane</keyword>
<comment type="caution">
    <text evidence="10">The sequence shown here is derived from an EMBL/GenBank/DDBJ whole genome shotgun (WGS) entry which is preliminary data.</text>
</comment>
<dbReference type="Pfam" id="PF01478">
    <property type="entry name" value="Peptidase_A24"/>
    <property type="match status" value="1"/>
</dbReference>
<dbReference type="PANTHER" id="PTHR30487">
    <property type="entry name" value="TYPE 4 PREPILIN-LIKE PROTEINS LEADER PEPTIDE-PROCESSING ENZYME"/>
    <property type="match status" value="1"/>
</dbReference>
<comment type="subcellular location">
    <subcellularLocation>
        <location evidence="1">Cell membrane</location>
        <topology evidence="1">Multi-pass membrane protein</topology>
    </subcellularLocation>
</comment>
<dbReference type="InterPro" id="IPR000045">
    <property type="entry name" value="Prepilin_IV_endopep_pep"/>
</dbReference>
<keyword evidence="11" id="KW-1185">Reference proteome</keyword>
<evidence type="ECO:0000256" key="3">
    <source>
        <dbReference type="ARBA" id="ARBA00022475"/>
    </source>
</evidence>
<evidence type="ECO:0000259" key="8">
    <source>
        <dbReference type="Pfam" id="PF01478"/>
    </source>
</evidence>
<keyword evidence="4 7" id="KW-0812">Transmembrane</keyword>
<proteinExistence type="inferred from homology"/>
<dbReference type="InterPro" id="IPR050882">
    <property type="entry name" value="Prepilin_peptidase/N-MTase"/>
</dbReference>
<dbReference type="RefSeq" id="WP_058354185.1">
    <property type="nucleotide sequence ID" value="NZ_CABMMD010000211.1"/>
</dbReference>
<evidence type="ECO:0000259" key="9">
    <source>
        <dbReference type="Pfam" id="PF06750"/>
    </source>
</evidence>
<dbReference type="Proteomes" id="UP000054874">
    <property type="component" value="Unassembled WGS sequence"/>
</dbReference>
<feature type="domain" description="Prepilin peptidase A24 N-terminal" evidence="9">
    <location>
        <begin position="14"/>
        <end position="95"/>
    </location>
</feature>